<evidence type="ECO:0000313" key="4">
    <source>
        <dbReference type="EMBL" id="CAF4240268.1"/>
    </source>
</evidence>
<evidence type="ECO:0000256" key="2">
    <source>
        <dbReference type="RuleBase" id="RU361185"/>
    </source>
</evidence>
<dbReference type="Gene3D" id="3.20.20.80">
    <property type="entry name" value="Glycosidases"/>
    <property type="match status" value="1"/>
</dbReference>
<sequence length="154" mass="17725">MMPPFWSLGFHLSRWGYNTIDNLRERMRNADFPYDAQWADIDVMSSTLDYTYSQTNFKGLPDLVRELQSEGKHYVNLIDPAISSTQPTGSYSPYDDGVKQGIFMTKFNSTELIIGQVWPGNTAFPDFTNPTTTEWWTNCAARFHDMIPFDGMLI</sequence>
<dbReference type="InterPro" id="IPR017853">
    <property type="entry name" value="GH"/>
</dbReference>
<proteinExistence type="inferred from homology"/>
<evidence type="ECO:0000313" key="5">
    <source>
        <dbReference type="Proteomes" id="UP000663823"/>
    </source>
</evidence>
<dbReference type="EMBL" id="CAJOAX010029695">
    <property type="protein sequence ID" value="CAF4240268.1"/>
    <property type="molecule type" value="Genomic_DNA"/>
</dbReference>
<dbReference type="PANTHER" id="PTHR22762:SF131">
    <property type="entry name" value="GLYCOSIDE HYDROLASE FAMILY 31 N-TERMINAL DOMAIN-CONTAINING PROTEIN"/>
    <property type="match status" value="1"/>
</dbReference>
<dbReference type="Pfam" id="PF01055">
    <property type="entry name" value="Glyco_hydro_31_2nd"/>
    <property type="match status" value="1"/>
</dbReference>
<feature type="non-terminal residue" evidence="4">
    <location>
        <position position="1"/>
    </location>
</feature>
<dbReference type="PANTHER" id="PTHR22762">
    <property type="entry name" value="ALPHA-GLUCOSIDASE"/>
    <property type="match status" value="1"/>
</dbReference>
<gene>
    <name evidence="4" type="ORF">OTI717_LOCUS40062</name>
</gene>
<dbReference type="AlphaFoldDB" id="A0A820E3F0"/>
<reference evidence="4" key="1">
    <citation type="submission" date="2021-02" db="EMBL/GenBank/DDBJ databases">
        <authorList>
            <person name="Nowell W R."/>
        </authorList>
    </citation>
    <scope>NUCLEOTIDE SEQUENCE</scope>
</reference>
<name>A0A820E3F0_9BILA</name>
<dbReference type="Proteomes" id="UP000663823">
    <property type="component" value="Unassembled WGS sequence"/>
</dbReference>
<comment type="caution">
    <text evidence="4">The sequence shown here is derived from an EMBL/GenBank/DDBJ whole genome shotgun (WGS) entry which is preliminary data.</text>
</comment>
<dbReference type="GO" id="GO:0004558">
    <property type="term" value="F:alpha-1,4-glucosidase activity"/>
    <property type="evidence" value="ECO:0007669"/>
    <property type="project" value="TreeGrafter"/>
</dbReference>
<feature type="domain" description="Glycoside hydrolase family 31 TIM barrel" evidence="3">
    <location>
        <begin position="2"/>
        <end position="152"/>
    </location>
</feature>
<accession>A0A820E3F0</accession>
<keyword evidence="2" id="KW-0326">Glycosidase</keyword>
<organism evidence="4 5">
    <name type="scientific">Rotaria sordida</name>
    <dbReference type="NCBI Taxonomy" id="392033"/>
    <lineage>
        <taxon>Eukaryota</taxon>
        <taxon>Metazoa</taxon>
        <taxon>Spiralia</taxon>
        <taxon>Gnathifera</taxon>
        <taxon>Rotifera</taxon>
        <taxon>Eurotatoria</taxon>
        <taxon>Bdelloidea</taxon>
        <taxon>Philodinida</taxon>
        <taxon>Philodinidae</taxon>
        <taxon>Rotaria</taxon>
    </lineage>
</organism>
<protein>
    <recommendedName>
        <fullName evidence="3">Glycoside hydrolase family 31 TIM barrel domain-containing protein</fullName>
    </recommendedName>
</protein>
<evidence type="ECO:0000259" key="3">
    <source>
        <dbReference type="Pfam" id="PF01055"/>
    </source>
</evidence>
<evidence type="ECO:0000256" key="1">
    <source>
        <dbReference type="ARBA" id="ARBA00007806"/>
    </source>
</evidence>
<dbReference type="InterPro" id="IPR000322">
    <property type="entry name" value="Glyco_hydro_31_TIM"/>
</dbReference>
<comment type="similarity">
    <text evidence="1 2">Belongs to the glycosyl hydrolase 31 family.</text>
</comment>
<keyword evidence="2" id="KW-0378">Hydrolase</keyword>
<dbReference type="GO" id="GO:0005975">
    <property type="term" value="P:carbohydrate metabolic process"/>
    <property type="evidence" value="ECO:0007669"/>
    <property type="project" value="InterPro"/>
</dbReference>
<dbReference type="SUPFAM" id="SSF51445">
    <property type="entry name" value="(Trans)glycosidases"/>
    <property type="match status" value="1"/>
</dbReference>